<evidence type="ECO:0000313" key="9">
    <source>
        <dbReference type="Proteomes" id="UP000678374"/>
    </source>
</evidence>
<feature type="transmembrane region" description="Helical" evidence="7">
    <location>
        <begin position="404"/>
        <end position="425"/>
    </location>
</feature>
<keyword evidence="9" id="KW-1185">Reference proteome</keyword>
<dbReference type="PANTHER" id="PTHR33567">
    <property type="entry name" value="CHROMATE ION TRANSPORTER (EUROFUNG)"/>
    <property type="match status" value="1"/>
</dbReference>
<evidence type="ECO:0000256" key="6">
    <source>
        <dbReference type="ARBA" id="ARBA00023136"/>
    </source>
</evidence>
<evidence type="ECO:0000256" key="3">
    <source>
        <dbReference type="ARBA" id="ARBA00022475"/>
    </source>
</evidence>
<gene>
    <name evidence="8" type="primary">chrA</name>
    <name evidence="8" type="ORF">KAK06_10210</name>
</gene>
<dbReference type="AlphaFoldDB" id="A0A941BJ93"/>
<name>A0A941BJ93_9BURK</name>
<dbReference type="GO" id="GO:0015109">
    <property type="term" value="F:chromate transmembrane transporter activity"/>
    <property type="evidence" value="ECO:0007669"/>
    <property type="project" value="InterPro"/>
</dbReference>
<keyword evidence="6 7" id="KW-0472">Membrane</keyword>
<keyword evidence="5 7" id="KW-1133">Transmembrane helix</keyword>
<feature type="transmembrane region" description="Helical" evidence="7">
    <location>
        <begin position="20"/>
        <end position="41"/>
    </location>
</feature>
<feature type="transmembrane region" description="Helical" evidence="7">
    <location>
        <begin position="91"/>
        <end position="115"/>
    </location>
</feature>
<proteinExistence type="inferred from homology"/>
<evidence type="ECO:0000256" key="7">
    <source>
        <dbReference type="SAM" id="Phobius"/>
    </source>
</evidence>
<feature type="transmembrane region" description="Helical" evidence="7">
    <location>
        <begin position="153"/>
        <end position="184"/>
    </location>
</feature>
<protein>
    <submittedName>
        <fullName evidence="8">Chromate efflux transporter</fullName>
    </submittedName>
</protein>
<dbReference type="InterPro" id="IPR003370">
    <property type="entry name" value="Chromate_transpt"/>
</dbReference>
<dbReference type="PANTHER" id="PTHR33567:SF3">
    <property type="entry name" value="CHROMATE ION TRANSPORTER (EUROFUNG)"/>
    <property type="match status" value="1"/>
</dbReference>
<evidence type="ECO:0000256" key="2">
    <source>
        <dbReference type="ARBA" id="ARBA00005262"/>
    </source>
</evidence>
<feature type="transmembrane region" description="Helical" evidence="7">
    <location>
        <begin position="431"/>
        <end position="448"/>
    </location>
</feature>
<comment type="subcellular location">
    <subcellularLocation>
        <location evidence="1">Cell membrane</location>
        <topology evidence="1">Multi-pass membrane protein</topology>
    </subcellularLocation>
</comment>
<dbReference type="GO" id="GO:0005886">
    <property type="term" value="C:plasma membrane"/>
    <property type="evidence" value="ECO:0007669"/>
    <property type="project" value="UniProtKB-SubCell"/>
</dbReference>
<comment type="caution">
    <text evidence="8">The sequence shown here is derived from an EMBL/GenBank/DDBJ whole genome shotgun (WGS) entry which is preliminary data.</text>
</comment>
<feature type="transmembrane region" description="Helical" evidence="7">
    <location>
        <begin position="262"/>
        <end position="282"/>
    </location>
</feature>
<sequence>MTDVSTQATAAPTAPTFWQAFAYWLRLGFVSFGGPAGQIALMHDDLVERRRWISEKRYLHALNYCMVLPGPEAQQLATYIGWLMHRTWGGIVAGGLFVLPSLIILIALSWIYLAWGHVPAVAGVLYGIKPAVTAIVVSAAVRIGSRTLKNGLLWSIAAAAFVAIFALDLPFPLIVAVAGLVGYLGGRLWPEKFTVGGAHGQADQAHRPAVIDDDTPTPAHARFSGGRFWRVLLVSLGLWSLGIGGMTLALGWDAVLTQMAWFFTKAALLTFGGAYAVLPYVYQGAVEHFQWLSPTQMIDGLALGETTPGPLIMVVSFVGFVGGWTQALFGPDALPLAGIAAACVVTFFTFLPSFLFIFVGAPFIETTHGKLTFTAPLTGITAAVVGVIVNLAVFFAWHVLWPKGWAAGLEWPAAVIGALAALALLRLKVGVIPVVLGSGLLGLLWQLAR</sequence>
<dbReference type="InterPro" id="IPR014047">
    <property type="entry name" value="Chr_Tranpt_l_chain"/>
</dbReference>
<feature type="transmembrane region" description="Helical" evidence="7">
    <location>
        <begin position="336"/>
        <end position="361"/>
    </location>
</feature>
<organism evidence="8 9">
    <name type="scientific">Ideonella aquatica</name>
    <dbReference type="NCBI Taxonomy" id="2824119"/>
    <lineage>
        <taxon>Bacteria</taxon>
        <taxon>Pseudomonadati</taxon>
        <taxon>Pseudomonadota</taxon>
        <taxon>Betaproteobacteria</taxon>
        <taxon>Burkholderiales</taxon>
        <taxon>Sphaerotilaceae</taxon>
        <taxon>Ideonella</taxon>
    </lineage>
</organism>
<accession>A0A941BJ93</accession>
<dbReference type="Proteomes" id="UP000678374">
    <property type="component" value="Unassembled WGS sequence"/>
</dbReference>
<reference evidence="8" key="1">
    <citation type="submission" date="2021-04" db="EMBL/GenBank/DDBJ databases">
        <title>The genome sequence of Ideonella sp. 4Y11.</title>
        <authorList>
            <person name="Liu Y."/>
        </authorList>
    </citation>
    <scope>NUCLEOTIDE SEQUENCE</scope>
    <source>
        <strain evidence="8">4Y11</strain>
    </source>
</reference>
<dbReference type="PIRSF" id="PIRSF004810">
    <property type="entry name" value="ChrA"/>
    <property type="match status" value="1"/>
</dbReference>
<comment type="similarity">
    <text evidence="2">Belongs to the chromate ion transporter (CHR) (TC 2.A.51) family.</text>
</comment>
<dbReference type="EMBL" id="JAGQDE010000007">
    <property type="protein sequence ID" value="MBQ0959322.1"/>
    <property type="molecule type" value="Genomic_DNA"/>
</dbReference>
<feature type="transmembrane region" description="Helical" evidence="7">
    <location>
        <begin position="311"/>
        <end position="329"/>
    </location>
</feature>
<feature type="transmembrane region" description="Helical" evidence="7">
    <location>
        <begin position="228"/>
        <end position="250"/>
    </location>
</feature>
<feature type="transmembrane region" description="Helical" evidence="7">
    <location>
        <begin position="373"/>
        <end position="397"/>
    </location>
</feature>
<dbReference type="RefSeq" id="WP_210801915.1">
    <property type="nucleotide sequence ID" value="NZ_JAGQDE010000007.1"/>
</dbReference>
<dbReference type="NCBIfam" id="TIGR00937">
    <property type="entry name" value="2A51"/>
    <property type="match status" value="1"/>
</dbReference>
<evidence type="ECO:0000256" key="4">
    <source>
        <dbReference type="ARBA" id="ARBA00022692"/>
    </source>
</evidence>
<evidence type="ECO:0000256" key="1">
    <source>
        <dbReference type="ARBA" id="ARBA00004651"/>
    </source>
</evidence>
<keyword evidence="4 7" id="KW-0812">Transmembrane</keyword>
<keyword evidence="3" id="KW-1003">Cell membrane</keyword>
<evidence type="ECO:0000256" key="5">
    <source>
        <dbReference type="ARBA" id="ARBA00022989"/>
    </source>
</evidence>
<feature type="transmembrane region" description="Helical" evidence="7">
    <location>
        <begin position="121"/>
        <end position="141"/>
    </location>
</feature>
<evidence type="ECO:0000313" key="8">
    <source>
        <dbReference type="EMBL" id="MBQ0959322.1"/>
    </source>
</evidence>
<dbReference type="Pfam" id="PF02417">
    <property type="entry name" value="Chromate_transp"/>
    <property type="match status" value="2"/>
</dbReference>